<dbReference type="AlphaFoldDB" id="A0A3S5Y408"/>
<accession>A0A3S5Y408</accession>
<dbReference type="RefSeq" id="WP_005514830.1">
    <property type="nucleotide sequence ID" value="NC_014659.1"/>
</dbReference>
<gene>
    <name evidence="1" type="ordered locus">REQ_11520</name>
</gene>
<reference evidence="1" key="1">
    <citation type="journal article" date="2010" name="PLoS Genet.">
        <title>The genome of a pathogenic rhodococcus: cooptive virulence underpinned by key gene acquisitions.</title>
        <authorList>
            <person name="Letek M."/>
            <person name="Gonzalez P."/>
            <person name="Macarthur I."/>
            <person name="Rodriguez H."/>
            <person name="Freeman T.C."/>
            <person name="Valero-Rello A."/>
            <person name="Blanco M."/>
            <person name="Buckley T."/>
            <person name="Cherevach I."/>
            <person name="Fahey R."/>
            <person name="Hapeshi A."/>
            <person name="Holdstock J."/>
            <person name="Leadon D."/>
            <person name="Navas J."/>
            <person name="Ocampo A."/>
            <person name="Quail M.A."/>
            <person name="Sanders M."/>
            <person name="Scortti M.M."/>
            <person name="Prescott J.F."/>
            <person name="Fogarty U."/>
            <person name="Meijer W.G."/>
            <person name="Parkhill J."/>
            <person name="Bentley S.D."/>
            <person name="Vazquez-Boland J.A."/>
        </authorList>
    </citation>
    <scope>NUCLEOTIDE SEQUENCE [LARGE SCALE GENOMIC DNA]</scope>
    <source>
        <strain evidence="1 2">103S</strain>
    </source>
</reference>
<evidence type="ECO:0000313" key="1">
    <source>
        <dbReference type="EMBL" id="CBH47251.1"/>
    </source>
</evidence>
<evidence type="ECO:0000313" key="2">
    <source>
        <dbReference type="Proteomes" id="UP000006892"/>
    </source>
</evidence>
<proteinExistence type="predicted"/>
<dbReference type="GeneID" id="57576839"/>
<dbReference type="Proteomes" id="UP001154400">
    <property type="component" value="Chromosome"/>
</dbReference>
<name>A0A3S5Y408_RHOH1</name>
<organism evidence="1">
    <name type="scientific">Rhodococcus hoagii (strain 103S)</name>
    <name type="common">Rhodococcus equi</name>
    <dbReference type="NCBI Taxonomy" id="685727"/>
    <lineage>
        <taxon>Bacteria</taxon>
        <taxon>Bacillati</taxon>
        <taxon>Actinomycetota</taxon>
        <taxon>Actinomycetes</taxon>
        <taxon>Mycobacteriales</taxon>
        <taxon>Nocardiaceae</taxon>
        <taxon>Prescottella</taxon>
    </lineage>
</organism>
<dbReference type="KEGG" id="req:REQ_11520"/>
<protein>
    <submittedName>
        <fullName evidence="1">Uncharacterized protein</fullName>
    </submittedName>
</protein>
<dbReference type="EMBL" id="FN563149">
    <property type="protein sequence ID" value="CBH47251.1"/>
    <property type="molecule type" value="Genomic_DNA"/>
</dbReference>
<sequence>MPRTQEHAARYADALTALAAATHRPTNVVNIGGEYAIRVDFAFGMYVLATNTEHGLSSDPDARDIWLVRLFEQTSDDTTGDVELVRARHEWLADAFDLVIAELISTGKWISSDAMLHEIAPRPESPNDSDA</sequence>